<gene>
    <name evidence="1" type="ORF">MtrDRAFT_AC149206g19v2</name>
</gene>
<name>Q2HUA5_MEDTR</name>
<sequence length="89" mass="9984">MNGRDLLQRAVFTAGDSGPFLASQYIVAVNFVKLQIQALEVRGWCPGPRQGRSSDSKSTYKGNYIYLPPKALTELEIGFSRIQDLSFYH</sequence>
<organism evidence="1">
    <name type="scientific">Medicago truncatula</name>
    <name type="common">Barrel medic</name>
    <name type="synonym">Medicago tribuloides</name>
    <dbReference type="NCBI Taxonomy" id="3880"/>
    <lineage>
        <taxon>Eukaryota</taxon>
        <taxon>Viridiplantae</taxon>
        <taxon>Streptophyta</taxon>
        <taxon>Embryophyta</taxon>
        <taxon>Tracheophyta</taxon>
        <taxon>Spermatophyta</taxon>
        <taxon>Magnoliopsida</taxon>
        <taxon>eudicotyledons</taxon>
        <taxon>Gunneridae</taxon>
        <taxon>Pentapetalae</taxon>
        <taxon>rosids</taxon>
        <taxon>fabids</taxon>
        <taxon>Fabales</taxon>
        <taxon>Fabaceae</taxon>
        <taxon>Papilionoideae</taxon>
        <taxon>50 kb inversion clade</taxon>
        <taxon>NPAAA clade</taxon>
        <taxon>Hologalegina</taxon>
        <taxon>IRL clade</taxon>
        <taxon>Trifolieae</taxon>
        <taxon>Medicago</taxon>
    </lineage>
</organism>
<dbReference type="EMBL" id="AC149206">
    <property type="protein sequence ID" value="ABD28729.1"/>
    <property type="molecule type" value="Genomic_DNA"/>
</dbReference>
<dbReference type="AlphaFoldDB" id="Q2HUA5"/>
<reference evidence="1" key="1">
    <citation type="submission" date="2004-06" db="EMBL/GenBank/DDBJ databases">
        <authorList>
            <person name="Town C.D."/>
        </authorList>
    </citation>
    <scope>NUCLEOTIDE SEQUENCE</scope>
</reference>
<accession>Q2HUA5</accession>
<evidence type="ECO:0000313" key="1">
    <source>
        <dbReference type="EMBL" id="ABD28729.1"/>
    </source>
</evidence>
<reference evidence="1" key="2">
    <citation type="submission" date="2007-03" db="EMBL/GenBank/DDBJ databases">
        <authorList>
            <consortium name="The International Medicago Genome Annotation Group"/>
        </authorList>
    </citation>
    <scope>NUCLEOTIDE SEQUENCE</scope>
</reference>
<proteinExistence type="predicted"/>
<protein>
    <submittedName>
        <fullName evidence="1">Uncharacterized protein</fullName>
    </submittedName>
</protein>